<keyword evidence="10" id="KW-0418">Kinase</keyword>
<dbReference type="Gene3D" id="1.10.287.130">
    <property type="match status" value="1"/>
</dbReference>
<evidence type="ECO:0000256" key="5">
    <source>
        <dbReference type="ARBA" id="ARBA00022475"/>
    </source>
</evidence>
<dbReference type="Pfam" id="PF00512">
    <property type="entry name" value="HisKA"/>
    <property type="match status" value="1"/>
</dbReference>
<feature type="domain" description="HPt" evidence="25">
    <location>
        <begin position="1024"/>
        <end position="1128"/>
    </location>
</feature>
<keyword evidence="8 19" id="KW-0812">Transmembrane</keyword>
<evidence type="ECO:0000256" key="9">
    <source>
        <dbReference type="ARBA" id="ARBA00022741"/>
    </source>
</evidence>
<dbReference type="Gene3D" id="3.30.565.10">
    <property type="entry name" value="Histidine kinase-like ATPase, C-terminal domain"/>
    <property type="match status" value="1"/>
</dbReference>
<dbReference type="CDD" id="cd17546">
    <property type="entry name" value="REC_hyHK_CKI1_RcsC-like"/>
    <property type="match status" value="1"/>
</dbReference>
<proteinExistence type="inferred from homology"/>
<comment type="catalytic activity">
    <reaction evidence="1">
        <text>ATP + protein L-histidine = ADP + protein N-phospho-L-histidine.</text>
        <dbReference type="EC" id="2.7.13.3"/>
    </reaction>
</comment>
<dbReference type="InterPro" id="IPR011006">
    <property type="entry name" value="CheY-like_superfamily"/>
</dbReference>
<keyword evidence="12 19" id="KW-1133">Transmembrane helix</keyword>
<comment type="subcellular location">
    <subcellularLocation>
        <location evidence="2">Cell membrane</location>
        <topology evidence="2">Multi-pass membrane protein</topology>
    </subcellularLocation>
</comment>
<dbReference type="InterPro" id="IPR003594">
    <property type="entry name" value="HATPase_dom"/>
</dbReference>
<dbReference type="PROSITE" id="PS50894">
    <property type="entry name" value="HPT"/>
    <property type="match status" value="1"/>
</dbReference>
<dbReference type="CDD" id="cd00156">
    <property type="entry name" value="REC"/>
    <property type="match status" value="1"/>
</dbReference>
<dbReference type="SUPFAM" id="SSF47226">
    <property type="entry name" value="Histidine-containing phosphotransfer domain, HPT domain"/>
    <property type="match status" value="1"/>
</dbReference>
<keyword evidence="9" id="KW-0547">Nucleotide-binding</keyword>
<evidence type="ECO:0000256" key="10">
    <source>
        <dbReference type="ARBA" id="ARBA00022777"/>
    </source>
</evidence>
<evidence type="ECO:0000259" key="22">
    <source>
        <dbReference type="PROSITE" id="PS50112"/>
    </source>
</evidence>
<dbReference type="Gene3D" id="3.40.50.2300">
    <property type="match status" value="2"/>
</dbReference>
<evidence type="ECO:0000259" key="21">
    <source>
        <dbReference type="PROSITE" id="PS50110"/>
    </source>
</evidence>
<dbReference type="InterPro" id="IPR000700">
    <property type="entry name" value="PAS-assoc_C"/>
</dbReference>
<dbReference type="FunFam" id="3.30.565.10:FF:000010">
    <property type="entry name" value="Sensor histidine kinase RcsC"/>
    <property type="match status" value="1"/>
</dbReference>
<evidence type="ECO:0000259" key="20">
    <source>
        <dbReference type="PROSITE" id="PS50109"/>
    </source>
</evidence>
<dbReference type="CDD" id="cd00082">
    <property type="entry name" value="HisKA"/>
    <property type="match status" value="1"/>
</dbReference>
<evidence type="ECO:0000256" key="12">
    <source>
        <dbReference type="ARBA" id="ARBA00022989"/>
    </source>
</evidence>
<dbReference type="Gene3D" id="1.20.120.160">
    <property type="entry name" value="HPT domain"/>
    <property type="match status" value="1"/>
</dbReference>
<dbReference type="PROSITE" id="PS50112">
    <property type="entry name" value="PAS"/>
    <property type="match status" value="1"/>
</dbReference>
<evidence type="ECO:0000256" key="14">
    <source>
        <dbReference type="ARBA" id="ARBA00023136"/>
    </source>
</evidence>
<feature type="modified residue" description="4-aspartylphosphate" evidence="17">
    <location>
        <position position="939"/>
    </location>
</feature>
<dbReference type="InterPro" id="IPR036097">
    <property type="entry name" value="HisK_dim/P_sf"/>
</dbReference>
<dbReference type="PANTHER" id="PTHR45339">
    <property type="entry name" value="HYBRID SIGNAL TRANSDUCTION HISTIDINE KINASE J"/>
    <property type="match status" value="1"/>
</dbReference>
<dbReference type="InterPro" id="IPR036890">
    <property type="entry name" value="HATPase_C_sf"/>
</dbReference>
<evidence type="ECO:0000256" key="11">
    <source>
        <dbReference type="ARBA" id="ARBA00022840"/>
    </source>
</evidence>
<evidence type="ECO:0000256" key="3">
    <source>
        <dbReference type="ARBA" id="ARBA00006402"/>
    </source>
</evidence>
<dbReference type="InterPro" id="IPR005467">
    <property type="entry name" value="His_kinase_dom"/>
</dbReference>
<dbReference type="CDD" id="cd16922">
    <property type="entry name" value="HATPase_EvgS-ArcB-TorS-like"/>
    <property type="match status" value="1"/>
</dbReference>
<dbReference type="PRINTS" id="PR00344">
    <property type="entry name" value="BCTRLSENSOR"/>
</dbReference>
<dbReference type="GO" id="GO:0005886">
    <property type="term" value="C:plasma membrane"/>
    <property type="evidence" value="ECO:0007669"/>
    <property type="project" value="UniProtKB-SubCell"/>
</dbReference>
<evidence type="ECO:0000256" key="18">
    <source>
        <dbReference type="SAM" id="MobiDB-lite"/>
    </source>
</evidence>
<dbReference type="SUPFAM" id="SSF55874">
    <property type="entry name" value="ATPase domain of HSP90 chaperone/DNA topoisomerase II/histidine kinase"/>
    <property type="match status" value="1"/>
</dbReference>
<keyword evidence="6 17" id="KW-0597">Phosphoprotein</keyword>
<keyword evidence="27" id="KW-1185">Reference proteome</keyword>
<dbReference type="GO" id="GO:0005524">
    <property type="term" value="F:ATP binding"/>
    <property type="evidence" value="ECO:0007669"/>
    <property type="project" value="UniProtKB-KW"/>
</dbReference>
<name>A0A841U1N1_9BACL</name>
<feature type="compositionally biased region" description="Basic and acidic residues" evidence="18">
    <location>
        <begin position="884"/>
        <end position="893"/>
    </location>
</feature>
<dbReference type="FunFam" id="1.10.287.130:FF:000003">
    <property type="entry name" value="Histidine kinase"/>
    <property type="match status" value="1"/>
</dbReference>
<feature type="domain" description="Response regulatory" evidence="21">
    <location>
        <begin position="890"/>
        <end position="1006"/>
    </location>
</feature>
<feature type="modified residue" description="Phosphohistidine" evidence="16">
    <location>
        <position position="1063"/>
    </location>
</feature>
<dbReference type="InterPro" id="IPR001610">
    <property type="entry name" value="PAC"/>
</dbReference>
<dbReference type="Pfam" id="PF00072">
    <property type="entry name" value="Response_reg"/>
    <property type="match status" value="2"/>
</dbReference>
<feature type="transmembrane region" description="Helical" evidence="19">
    <location>
        <begin position="271"/>
        <end position="294"/>
    </location>
</feature>
<keyword evidence="5" id="KW-1003">Cell membrane</keyword>
<feature type="domain" description="Response regulatory" evidence="21">
    <location>
        <begin position="746"/>
        <end position="865"/>
    </location>
</feature>
<dbReference type="Gene3D" id="3.30.450.20">
    <property type="entry name" value="PAS domain"/>
    <property type="match status" value="1"/>
</dbReference>
<dbReference type="SMART" id="SM00448">
    <property type="entry name" value="REC"/>
    <property type="match status" value="2"/>
</dbReference>
<feature type="domain" description="PAS" evidence="22">
    <location>
        <begin position="346"/>
        <end position="421"/>
    </location>
</feature>
<comment type="caution">
    <text evidence="26">The sequence shown here is derived from an EMBL/GenBank/DDBJ whole genome shotgun (WGS) entry which is preliminary data.</text>
</comment>
<feature type="domain" description="HAMP" evidence="24">
    <location>
        <begin position="299"/>
        <end position="348"/>
    </location>
</feature>
<dbReference type="Pfam" id="PF01627">
    <property type="entry name" value="Hpt"/>
    <property type="match status" value="1"/>
</dbReference>
<dbReference type="Pfam" id="PF13426">
    <property type="entry name" value="PAS_9"/>
    <property type="match status" value="1"/>
</dbReference>
<dbReference type="EC" id="2.7.13.3" evidence="4"/>
<reference evidence="26 27" key="1">
    <citation type="submission" date="2020-08" db="EMBL/GenBank/DDBJ databases">
        <title>Cohnella phylogeny.</title>
        <authorList>
            <person name="Dunlap C."/>
        </authorList>
    </citation>
    <scope>NUCLEOTIDE SEQUENCE [LARGE SCALE GENOMIC DNA]</scope>
    <source>
        <strain evidence="26 27">DSM 25239</strain>
    </source>
</reference>
<evidence type="ECO:0000259" key="24">
    <source>
        <dbReference type="PROSITE" id="PS50885"/>
    </source>
</evidence>
<evidence type="ECO:0000256" key="4">
    <source>
        <dbReference type="ARBA" id="ARBA00012438"/>
    </source>
</evidence>
<feature type="transmembrane region" description="Helical" evidence="19">
    <location>
        <begin position="12"/>
        <end position="29"/>
    </location>
</feature>
<dbReference type="NCBIfam" id="TIGR00229">
    <property type="entry name" value="sensory_box"/>
    <property type="match status" value="1"/>
</dbReference>
<dbReference type="Pfam" id="PF00672">
    <property type="entry name" value="HAMP"/>
    <property type="match status" value="1"/>
</dbReference>
<dbReference type="SUPFAM" id="SSF52172">
    <property type="entry name" value="CheY-like"/>
    <property type="match status" value="2"/>
</dbReference>
<dbReference type="CDD" id="cd00130">
    <property type="entry name" value="PAS"/>
    <property type="match status" value="1"/>
</dbReference>
<evidence type="ECO:0000256" key="17">
    <source>
        <dbReference type="PROSITE-ProRule" id="PRU00169"/>
    </source>
</evidence>
<comment type="caution">
    <text evidence="17">Lacks conserved residue(s) required for the propagation of feature annotation.</text>
</comment>
<comment type="similarity">
    <text evidence="3">In the N-terminal section; belongs to the phytochrome family.</text>
</comment>
<dbReference type="PROSITE" id="PS50110">
    <property type="entry name" value="RESPONSE_REGULATORY"/>
    <property type="match status" value="2"/>
</dbReference>
<dbReference type="InterPro" id="IPR003660">
    <property type="entry name" value="HAMP_dom"/>
</dbReference>
<protein>
    <recommendedName>
        <fullName evidence="15">Circadian input-output histidine kinase CikA</fullName>
        <ecNumber evidence="4">2.7.13.3</ecNumber>
    </recommendedName>
</protein>
<dbReference type="InterPro" id="IPR001789">
    <property type="entry name" value="Sig_transdc_resp-reg_receiver"/>
</dbReference>
<dbReference type="InterPro" id="IPR008207">
    <property type="entry name" value="Sig_transdc_His_kin_Hpt_dom"/>
</dbReference>
<keyword evidence="11" id="KW-0067">ATP-binding</keyword>
<evidence type="ECO:0000256" key="15">
    <source>
        <dbReference type="ARBA" id="ARBA00074306"/>
    </source>
</evidence>
<dbReference type="SUPFAM" id="SSF55785">
    <property type="entry name" value="PYP-like sensor domain (PAS domain)"/>
    <property type="match status" value="1"/>
</dbReference>
<feature type="domain" description="Histidine kinase" evidence="20">
    <location>
        <begin position="505"/>
        <end position="726"/>
    </location>
</feature>
<dbReference type="RefSeq" id="WP_185137065.1">
    <property type="nucleotide sequence ID" value="NZ_JACJVR010000064.1"/>
</dbReference>
<dbReference type="PROSITE" id="PS50113">
    <property type="entry name" value="PAC"/>
    <property type="match status" value="1"/>
</dbReference>
<accession>A0A841U1N1</accession>
<evidence type="ECO:0000256" key="6">
    <source>
        <dbReference type="ARBA" id="ARBA00022553"/>
    </source>
</evidence>
<feature type="region of interest" description="Disordered" evidence="18">
    <location>
        <begin position="864"/>
        <end position="893"/>
    </location>
</feature>
<evidence type="ECO:0000256" key="19">
    <source>
        <dbReference type="SAM" id="Phobius"/>
    </source>
</evidence>
<dbReference type="SMART" id="SM00091">
    <property type="entry name" value="PAS"/>
    <property type="match status" value="1"/>
</dbReference>
<evidence type="ECO:0000313" key="27">
    <source>
        <dbReference type="Proteomes" id="UP000553776"/>
    </source>
</evidence>
<keyword evidence="7" id="KW-0808">Transferase</keyword>
<evidence type="ECO:0000256" key="13">
    <source>
        <dbReference type="ARBA" id="ARBA00023012"/>
    </source>
</evidence>
<dbReference type="PROSITE" id="PS50109">
    <property type="entry name" value="HIS_KIN"/>
    <property type="match status" value="1"/>
</dbReference>
<keyword evidence="13" id="KW-0902">Two-component regulatory system</keyword>
<keyword evidence="14 19" id="KW-0472">Membrane</keyword>
<dbReference type="EMBL" id="JACJVR010000064">
    <property type="protein sequence ID" value="MBB6693088.1"/>
    <property type="molecule type" value="Genomic_DNA"/>
</dbReference>
<dbReference type="InterPro" id="IPR003661">
    <property type="entry name" value="HisK_dim/P_dom"/>
</dbReference>
<dbReference type="GO" id="GO:0000155">
    <property type="term" value="F:phosphorelay sensor kinase activity"/>
    <property type="evidence" value="ECO:0007669"/>
    <property type="project" value="InterPro"/>
</dbReference>
<dbReference type="CDD" id="cd06225">
    <property type="entry name" value="HAMP"/>
    <property type="match status" value="1"/>
</dbReference>
<dbReference type="InterPro" id="IPR000014">
    <property type="entry name" value="PAS"/>
</dbReference>
<dbReference type="SMART" id="SM00304">
    <property type="entry name" value="HAMP"/>
    <property type="match status" value="1"/>
</dbReference>
<dbReference type="InterPro" id="IPR004358">
    <property type="entry name" value="Sig_transdc_His_kin-like_C"/>
</dbReference>
<evidence type="ECO:0000256" key="8">
    <source>
        <dbReference type="ARBA" id="ARBA00022692"/>
    </source>
</evidence>
<feature type="domain" description="PAC" evidence="23">
    <location>
        <begin position="435"/>
        <end position="487"/>
    </location>
</feature>
<evidence type="ECO:0000259" key="23">
    <source>
        <dbReference type="PROSITE" id="PS50113"/>
    </source>
</evidence>
<evidence type="ECO:0000256" key="16">
    <source>
        <dbReference type="PROSITE-ProRule" id="PRU00110"/>
    </source>
</evidence>
<dbReference type="SMART" id="SM00388">
    <property type="entry name" value="HisKA"/>
    <property type="match status" value="1"/>
</dbReference>
<dbReference type="PANTHER" id="PTHR45339:SF1">
    <property type="entry name" value="HYBRID SIGNAL TRANSDUCTION HISTIDINE KINASE J"/>
    <property type="match status" value="1"/>
</dbReference>
<evidence type="ECO:0000313" key="26">
    <source>
        <dbReference type="EMBL" id="MBB6693088.1"/>
    </source>
</evidence>
<dbReference type="Pfam" id="PF02518">
    <property type="entry name" value="HATPase_c"/>
    <property type="match status" value="1"/>
</dbReference>
<sequence>MFQSLRLRTWLLLLLTTGFTLVVCGLIYYRSAQSTIKASLLDNASLSVRTGSDSVAVRVDDLIRQAASLRDRIPFERGSEERFMTALQQEWLLQGTFRALGFSDREGRLRMTNGTAASIRNEPAFASALQGASVIRHAYQLEAFPDEDSAYILLPVYDRTRLVSGVLVASVPIGQIGGSLSQTVLRLSENERVPNEFALLDRTGNALYSTYTATRLTPEDNRTIVRALASRKETTIAREGSRLFASAVPGTEWSLVLVVPTDKLYKPLHQLLLRTIAICLAMELALAVLFLLLITPPFKRIREILKTTEAVAAGYFHAEPLKPGMNDEIGALASSVNGMVEQLRNLFEPLQAVTNQNDYGIIVTDRDYRITQFNDTAQRMLGYSADEVVGKMTPLHFSSMEELEAKAKRLSGKLGRTVRPGLEYFRAMLAGRMSYSEERIYIRKNREPIPVFLNVSKIVDKHGRVTGYVGLFRDITKQKEIQAELTRAKQSAEEANMAKSVFLARMSHEIRTPINGIVGLSQLLQRTELTEAQRDYLQKIVTSSEVLLGIVNDILDFSKIEAGKFELEQVAFEPEELFRKLGDTLSIFLSKKQLEMIFDVPDSLPQRLIGDPLRLEQILLNLANNAIKFTNRGHVHFRVRMPEASAGRVKLEFSVADTGIGISEEQMAHLFQPFSQADGSTSRKYGGTGLGLVIADELVSLMGGRLEAESEPGQGSRFFFSLSFPVATGEAAPRPAIPAGDVPRSSVLCIERPGLMQNTLRGMLASCNAEAVFADSWKSALALLGGPEAEKRFDFVICNMEMPDMYGEETWRKLQEAARPALTIAMTTPYGQSEWLRMEGSARPDRMLIKPVNRRALRNLIESIRQEREHGSPEAPRKAKKKSSRPDKPRILLAEDHTINQQVACELLHSRGYETGIASNGREALELLRRDHWDLVLMDLHMPEMDGIEASRAIRARRSGWQLPIVAMTANVIMEDRVKCLNAGMNDVVTKPIRADVLFEVVDRWLRHARQIDWEDALDRVNGKESILRHMLRTFGQEYDGFADVLRGKLEGGEGDAAAKLLHTLKGVAGNLSARAVFAAAESLEAAISAANGGLSTERWIVPFTRLEKALKELLTAIELEESRASALFLPTLDRF</sequence>
<dbReference type="Proteomes" id="UP000553776">
    <property type="component" value="Unassembled WGS sequence"/>
</dbReference>
<evidence type="ECO:0000259" key="25">
    <source>
        <dbReference type="PROSITE" id="PS50894"/>
    </source>
</evidence>
<gene>
    <name evidence="26" type="ORF">H7B90_16915</name>
</gene>
<dbReference type="SUPFAM" id="SSF47384">
    <property type="entry name" value="Homodimeric domain of signal transducing histidine kinase"/>
    <property type="match status" value="1"/>
</dbReference>
<dbReference type="SUPFAM" id="SSF158472">
    <property type="entry name" value="HAMP domain-like"/>
    <property type="match status" value="1"/>
</dbReference>
<dbReference type="InterPro" id="IPR035965">
    <property type="entry name" value="PAS-like_dom_sf"/>
</dbReference>
<organism evidence="26 27">
    <name type="scientific">Cohnella xylanilytica</name>
    <dbReference type="NCBI Taxonomy" id="557555"/>
    <lineage>
        <taxon>Bacteria</taxon>
        <taxon>Bacillati</taxon>
        <taxon>Bacillota</taxon>
        <taxon>Bacilli</taxon>
        <taxon>Bacillales</taxon>
        <taxon>Paenibacillaceae</taxon>
        <taxon>Cohnella</taxon>
    </lineage>
</organism>
<dbReference type="AlphaFoldDB" id="A0A841U1N1"/>
<dbReference type="Gene3D" id="6.10.340.10">
    <property type="match status" value="1"/>
</dbReference>
<evidence type="ECO:0000256" key="7">
    <source>
        <dbReference type="ARBA" id="ARBA00022679"/>
    </source>
</evidence>
<feature type="compositionally biased region" description="Basic and acidic residues" evidence="18">
    <location>
        <begin position="864"/>
        <end position="877"/>
    </location>
</feature>
<dbReference type="PROSITE" id="PS50885">
    <property type="entry name" value="HAMP"/>
    <property type="match status" value="1"/>
</dbReference>
<dbReference type="SMART" id="SM00387">
    <property type="entry name" value="HATPase_c"/>
    <property type="match status" value="1"/>
</dbReference>
<evidence type="ECO:0000256" key="1">
    <source>
        <dbReference type="ARBA" id="ARBA00000085"/>
    </source>
</evidence>
<dbReference type="InterPro" id="IPR036641">
    <property type="entry name" value="HPT_dom_sf"/>
</dbReference>
<evidence type="ECO:0000256" key="2">
    <source>
        <dbReference type="ARBA" id="ARBA00004651"/>
    </source>
</evidence>
<dbReference type="SMART" id="SM00086">
    <property type="entry name" value="PAC"/>
    <property type="match status" value="1"/>
</dbReference>